<proteinExistence type="predicted"/>
<accession>A0A8S2TRA0</accession>
<sequence length="45" mass="5055">KAKLNYLIPLDTEFHGLQNDTYNIENKLGRDVLTLEILAPASTNP</sequence>
<dbReference type="Proteomes" id="UP000682733">
    <property type="component" value="Unassembled WGS sequence"/>
</dbReference>
<organism evidence="2 3">
    <name type="scientific">Didymodactylos carnosus</name>
    <dbReference type="NCBI Taxonomy" id="1234261"/>
    <lineage>
        <taxon>Eukaryota</taxon>
        <taxon>Metazoa</taxon>
        <taxon>Spiralia</taxon>
        <taxon>Gnathifera</taxon>
        <taxon>Rotifera</taxon>
        <taxon>Eurotatoria</taxon>
        <taxon>Bdelloidea</taxon>
        <taxon>Philodinida</taxon>
        <taxon>Philodinidae</taxon>
        <taxon>Didymodactylos</taxon>
    </lineage>
</organism>
<evidence type="ECO:0000313" key="3">
    <source>
        <dbReference type="Proteomes" id="UP000682733"/>
    </source>
</evidence>
<feature type="non-terminal residue" evidence="2">
    <location>
        <position position="1"/>
    </location>
</feature>
<name>A0A8S2TRA0_9BILA</name>
<evidence type="ECO:0000313" key="1">
    <source>
        <dbReference type="EMBL" id="CAF1507142.1"/>
    </source>
</evidence>
<gene>
    <name evidence="1" type="ORF">OVA965_LOCUS37203</name>
    <name evidence="2" type="ORF">TMI583_LOCUS38267</name>
</gene>
<dbReference type="EMBL" id="CAJNOK010034761">
    <property type="protein sequence ID" value="CAF1507142.1"/>
    <property type="molecule type" value="Genomic_DNA"/>
</dbReference>
<dbReference type="AlphaFoldDB" id="A0A8S2TRA0"/>
<evidence type="ECO:0000313" key="2">
    <source>
        <dbReference type="EMBL" id="CAF4295273.1"/>
    </source>
</evidence>
<protein>
    <submittedName>
        <fullName evidence="2">Uncharacterized protein</fullName>
    </submittedName>
</protein>
<comment type="caution">
    <text evidence="2">The sequence shown here is derived from an EMBL/GenBank/DDBJ whole genome shotgun (WGS) entry which is preliminary data.</text>
</comment>
<reference evidence="2" key="1">
    <citation type="submission" date="2021-02" db="EMBL/GenBank/DDBJ databases">
        <authorList>
            <person name="Nowell W R."/>
        </authorList>
    </citation>
    <scope>NUCLEOTIDE SEQUENCE</scope>
</reference>
<dbReference type="Proteomes" id="UP000677228">
    <property type="component" value="Unassembled WGS sequence"/>
</dbReference>
<dbReference type="EMBL" id="CAJOBA010056813">
    <property type="protein sequence ID" value="CAF4295273.1"/>
    <property type="molecule type" value="Genomic_DNA"/>
</dbReference>